<dbReference type="Proteomes" id="UP000243499">
    <property type="component" value="Chromosome 4"/>
</dbReference>
<dbReference type="SUPFAM" id="SSF52540">
    <property type="entry name" value="P-loop containing nucleoside triphosphate hydrolases"/>
    <property type="match status" value="1"/>
</dbReference>
<dbReference type="Pfam" id="PF18052">
    <property type="entry name" value="Rx_N"/>
    <property type="match status" value="1"/>
</dbReference>
<dbReference type="GO" id="GO:0043531">
    <property type="term" value="F:ADP binding"/>
    <property type="evidence" value="ECO:0007669"/>
    <property type="project" value="InterPro"/>
</dbReference>
<protein>
    <recommendedName>
        <fullName evidence="9">NB-ARC domain-containing protein</fullName>
    </recommendedName>
</protein>
<organism evidence="8">
    <name type="scientific">Panicum hallii</name>
    <dbReference type="NCBI Taxonomy" id="206008"/>
    <lineage>
        <taxon>Eukaryota</taxon>
        <taxon>Viridiplantae</taxon>
        <taxon>Streptophyta</taxon>
        <taxon>Embryophyta</taxon>
        <taxon>Tracheophyta</taxon>
        <taxon>Spermatophyta</taxon>
        <taxon>Magnoliopsida</taxon>
        <taxon>Liliopsida</taxon>
        <taxon>Poales</taxon>
        <taxon>Poaceae</taxon>
        <taxon>PACMAD clade</taxon>
        <taxon>Panicoideae</taxon>
        <taxon>Panicodae</taxon>
        <taxon>Paniceae</taxon>
        <taxon>Panicinae</taxon>
        <taxon>Panicum</taxon>
        <taxon>Panicum sect. Panicum</taxon>
    </lineage>
</organism>
<dbReference type="EMBL" id="CM008049">
    <property type="protein sequence ID" value="PVH47736.1"/>
    <property type="molecule type" value="Genomic_DNA"/>
</dbReference>
<keyword evidence="5" id="KW-0611">Plant defense</keyword>
<dbReference type="CDD" id="cd14798">
    <property type="entry name" value="RX-CC_like"/>
    <property type="match status" value="1"/>
</dbReference>
<dbReference type="GO" id="GO:0006952">
    <property type="term" value="P:defense response"/>
    <property type="evidence" value="ECO:0007669"/>
    <property type="project" value="UniProtKB-KW"/>
</dbReference>
<comment type="similarity">
    <text evidence="1">Belongs to the disease resistance NB-LRR family.</text>
</comment>
<dbReference type="InterPro" id="IPR042197">
    <property type="entry name" value="Apaf_helical"/>
</dbReference>
<dbReference type="InterPro" id="IPR038005">
    <property type="entry name" value="RX-like_CC"/>
</dbReference>
<dbReference type="PANTHER" id="PTHR19338">
    <property type="entry name" value="TRANSLOCASE OF INNER MITOCHONDRIAL MEMBRANE 13 HOMOLOG"/>
    <property type="match status" value="1"/>
</dbReference>
<dbReference type="AlphaFoldDB" id="A0A2T8JCT6"/>
<dbReference type="PRINTS" id="PR00364">
    <property type="entry name" value="DISEASERSIST"/>
</dbReference>
<keyword evidence="3" id="KW-0677">Repeat</keyword>
<dbReference type="InterPro" id="IPR027417">
    <property type="entry name" value="P-loop_NTPase"/>
</dbReference>
<gene>
    <name evidence="8" type="ORF">PAHAL_4G135400</name>
</gene>
<evidence type="ECO:0008006" key="9">
    <source>
        <dbReference type="Google" id="ProtNLM"/>
    </source>
</evidence>
<dbReference type="InterPro" id="IPR041118">
    <property type="entry name" value="Rx_N"/>
</dbReference>
<sequence length="446" mass="50713">MEAVVVSAVHGAMGTLLAKLAALLTDKYKLAKEAKGQIMFLKAELESMYAFLKKMSSMKNPDKQDEWWAKEVRELSYDIEDSVNEFMLCVDRKSSSKPHGFKGFMERSMHLLTTINTRIKITKEFEDLKTRVMEVSQRRMRYKVDDVVSKPNNITIDRNLLAIHVETIGLVGIDGPRDELIHLMDEEGGVPAHELKVFSIVGFGGLGKTTLANEIYRKLKGQFHCQAFVSVSQKPNIRKILRTILSEVGFRAHEDTNIETWDKSEFISELKTFLLDKRYFIVIDDIWDASAWDIIRCAFPESRNGSRIITTTRIETVGRACCTNHSEYVYKMKQLSDHDSKSLFFKRIFGSEDACTPYLNEVSAKILKKCGGLLLAITTISSLLANEPNKWQYVLNSLGSSLEMCPCLEGMREILNLSYMHLPLEDLHAIFGYLSRGPHNPEEGFG</sequence>
<evidence type="ECO:0000256" key="3">
    <source>
        <dbReference type="ARBA" id="ARBA00022737"/>
    </source>
</evidence>
<reference evidence="8" key="1">
    <citation type="submission" date="2018-04" db="EMBL/GenBank/DDBJ databases">
        <title>WGS assembly of Panicum hallii.</title>
        <authorList>
            <person name="Lovell J."/>
            <person name="Jenkins J."/>
            <person name="Lowry D."/>
            <person name="Mamidi S."/>
            <person name="Sreedasyam A."/>
            <person name="Weng X."/>
            <person name="Barry K."/>
            <person name="Bonette J."/>
            <person name="Campitelli B."/>
            <person name="Daum C."/>
            <person name="Gordon S."/>
            <person name="Gould B."/>
            <person name="Lipzen A."/>
            <person name="Macqueen A."/>
            <person name="Palacio-Mejia J."/>
            <person name="Plott C."/>
            <person name="Shakirov E."/>
            <person name="Shu S."/>
            <person name="Yoshinaga Y."/>
            <person name="Zane M."/>
            <person name="Rokhsar D."/>
            <person name="Grimwood J."/>
            <person name="Schmutz J."/>
            <person name="Juenger T."/>
        </authorList>
    </citation>
    <scope>NUCLEOTIDE SEQUENCE [LARGE SCALE GENOMIC DNA]</scope>
    <source>
        <strain evidence="8">FIL2</strain>
    </source>
</reference>
<evidence type="ECO:0000256" key="1">
    <source>
        <dbReference type="ARBA" id="ARBA00008894"/>
    </source>
</evidence>
<evidence type="ECO:0000259" key="7">
    <source>
        <dbReference type="Pfam" id="PF18052"/>
    </source>
</evidence>
<evidence type="ECO:0000259" key="6">
    <source>
        <dbReference type="Pfam" id="PF00931"/>
    </source>
</evidence>
<dbReference type="InterPro" id="IPR002182">
    <property type="entry name" value="NB-ARC"/>
</dbReference>
<keyword evidence="4" id="KW-0547">Nucleotide-binding</keyword>
<evidence type="ECO:0000256" key="2">
    <source>
        <dbReference type="ARBA" id="ARBA00022614"/>
    </source>
</evidence>
<dbReference type="Gene3D" id="3.40.50.300">
    <property type="entry name" value="P-loop containing nucleotide triphosphate hydrolases"/>
    <property type="match status" value="1"/>
</dbReference>
<dbReference type="PANTHER" id="PTHR19338:SF52">
    <property type="entry name" value="RX N-TERMINAL DOMAIN-CONTAINING PROTEIN"/>
    <property type="match status" value="1"/>
</dbReference>
<accession>A0A2T8JCT6</accession>
<dbReference type="Gene3D" id="1.20.5.4130">
    <property type="match status" value="1"/>
</dbReference>
<keyword evidence="2" id="KW-0433">Leucine-rich repeat</keyword>
<name>A0A2T8JCT6_9POAL</name>
<feature type="domain" description="NB-ARC" evidence="6">
    <location>
        <begin position="193"/>
        <end position="350"/>
    </location>
</feature>
<dbReference type="Gramene" id="PVH47736">
    <property type="protein sequence ID" value="PVH47736"/>
    <property type="gene ID" value="PAHAL_4G135400"/>
</dbReference>
<dbReference type="Gene3D" id="1.10.8.430">
    <property type="entry name" value="Helical domain of apoptotic protease-activating factors"/>
    <property type="match status" value="1"/>
</dbReference>
<evidence type="ECO:0000313" key="8">
    <source>
        <dbReference type="EMBL" id="PVH47736.1"/>
    </source>
</evidence>
<evidence type="ECO:0000256" key="5">
    <source>
        <dbReference type="ARBA" id="ARBA00022821"/>
    </source>
</evidence>
<proteinExistence type="inferred from homology"/>
<dbReference type="FunFam" id="3.40.50.300:FF:001091">
    <property type="entry name" value="Probable disease resistance protein At1g61300"/>
    <property type="match status" value="1"/>
</dbReference>
<dbReference type="Pfam" id="PF00931">
    <property type="entry name" value="NB-ARC"/>
    <property type="match status" value="1"/>
</dbReference>
<evidence type="ECO:0000256" key="4">
    <source>
        <dbReference type="ARBA" id="ARBA00022741"/>
    </source>
</evidence>
<feature type="domain" description="Disease resistance N-terminal" evidence="7">
    <location>
        <begin position="12"/>
        <end position="98"/>
    </location>
</feature>